<accession>A0A4U6BMB9</accession>
<dbReference type="AlphaFoldDB" id="A0A4U6BMB9"/>
<keyword evidence="3" id="KW-1185">Reference proteome</keyword>
<keyword evidence="1" id="KW-0472">Membrane</keyword>
<evidence type="ECO:0000313" key="3">
    <source>
        <dbReference type="Proteomes" id="UP000034832"/>
    </source>
</evidence>
<comment type="caution">
    <text evidence="2">The sequence shown here is derived from an EMBL/GenBank/DDBJ whole genome shotgun (WGS) entry which is preliminary data.</text>
</comment>
<sequence length="159" mass="17315">MGLFQIEGTITSKGASQHDHSGRVYSFIELTEASGRRVRVETVGVSSAIDVHLELGATGTFYFDRLMGFLAPGAKHLWGVKSSSGEACFDPTNVRFIVGMRHMGQGLMLSLFIIGLPLVAFSILEILGSAGSRLAREQLFYGSTGNERRHVRAQEAVRI</sequence>
<feature type="transmembrane region" description="Helical" evidence="1">
    <location>
        <begin position="107"/>
        <end position="127"/>
    </location>
</feature>
<dbReference type="EMBL" id="LBIA02000001">
    <property type="protein sequence ID" value="TKT71407.1"/>
    <property type="molecule type" value="Genomic_DNA"/>
</dbReference>
<dbReference type="Proteomes" id="UP000034832">
    <property type="component" value="Unassembled WGS sequence"/>
</dbReference>
<organism evidence="2 3">
    <name type="scientific">Afipia massiliensis</name>
    <dbReference type="NCBI Taxonomy" id="211460"/>
    <lineage>
        <taxon>Bacteria</taxon>
        <taxon>Pseudomonadati</taxon>
        <taxon>Pseudomonadota</taxon>
        <taxon>Alphaproteobacteria</taxon>
        <taxon>Hyphomicrobiales</taxon>
        <taxon>Nitrobacteraceae</taxon>
        <taxon>Afipia</taxon>
    </lineage>
</organism>
<dbReference type="OrthoDB" id="8265770at2"/>
<reference evidence="2" key="1">
    <citation type="submission" date="2019-04" db="EMBL/GenBank/DDBJ databases">
        <title>Whole genome sequencing of cave bacteria.</title>
        <authorList>
            <person name="Gan H.M."/>
            <person name="Barton H."/>
            <person name="Savka M.A."/>
        </authorList>
    </citation>
    <scope>NUCLEOTIDE SEQUENCE [LARGE SCALE GENOMIC DNA]</scope>
    <source>
        <strain evidence="2">LC387</strain>
    </source>
</reference>
<evidence type="ECO:0000256" key="1">
    <source>
        <dbReference type="SAM" id="Phobius"/>
    </source>
</evidence>
<name>A0A4U6BMB9_9BRAD</name>
<evidence type="ECO:0000313" key="2">
    <source>
        <dbReference type="EMBL" id="TKT71407.1"/>
    </source>
</evidence>
<protein>
    <submittedName>
        <fullName evidence="2">Uncharacterized protein</fullName>
    </submittedName>
</protein>
<keyword evidence="1" id="KW-0812">Transmembrane</keyword>
<keyword evidence="1" id="KW-1133">Transmembrane helix</keyword>
<gene>
    <name evidence="2" type="ORF">YH63_008265</name>
</gene>
<dbReference type="STRING" id="211460.YH63_10680"/>
<dbReference type="RefSeq" id="WP_046829667.1">
    <property type="nucleotide sequence ID" value="NZ_LBIA02000001.1"/>
</dbReference>
<proteinExistence type="predicted"/>